<dbReference type="PANTHER" id="PTHR31775:SF5">
    <property type="entry name" value="REMORIN 1.4"/>
    <property type="match status" value="1"/>
</dbReference>
<feature type="domain" description="Remorin N-terminal" evidence="2">
    <location>
        <begin position="31"/>
        <end position="72"/>
    </location>
</feature>
<proteinExistence type="predicted"/>
<keyword evidence="4" id="KW-1185">Reference proteome</keyword>
<evidence type="ECO:0000256" key="1">
    <source>
        <dbReference type="SAM" id="MobiDB-lite"/>
    </source>
</evidence>
<dbReference type="InterPro" id="IPR005518">
    <property type="entry name" value="Remorin_N"/>
</dbReference>
<evidence type="ECO:0000313" key="3">
    <source>
        <dbReference type="EMBL" id="DAD18865.1"/>
    </source>
</evidence>
<evidence type="ECO:0000259" key="2">
    <source>
        <dbReference type="Pfam" id="PF03766"/>
    </source>
</evidence>
<dbReference type="AlphaFoldDB" id="A0A822XJB6"/>
<evidence type="ECO:0000313" key="4">
    <source>
        <dbReference type="Proteomes" id="UP000607653"/>
    </source>
</evidence>
<feature type="compositionally biased region" description="Basic and acidic residues" evidence="1">
    <location>
        <begin position="1"/>
        <end position="11"/>
    </location>
</feature>
<comment type="caution">
    <text evidence="3">The sequence shown here is derived from an EMBL/GenBank/DDBJ whole genome shotgun (WGS) entry which is preliminary data.</text>
</comment>
<feature type="region of interest" description="Disordered" evidence="1">
    <location>
        <begin position="1"/>
        <end position="68"/>
    </location>
</feature>
<dbReference type="Proteomes" id="UP000607653">
    <property type="component" value="Unassembled WGS sequence"/>
</dbReference>
<organism evidence="3 4">
    <name type="scientific">Nelumbo nucifera</name>
    <name type="common">Sacred lotus</name>
    <dbReference type="NCBI Taxonomy" id="4432"/>
    <lineage>
        <taxon>Eukaryota</taxon>
        <taxon>Viridiplantae</taxon>
        <taxon>Streptophyta</taxon>
        <taxon>Embryophyta</taxon>
        <taxon>Tracheophyta</taxon>
        <taxon>Spermatophyta</taxon>
        <taxon>Magnoliopsida</taxon>
        <taxon>Proteales</taxon>
        <taxon>Nelumbonaceae</taxon>
        <taxon>Nelumbo</taxon>
    </lineage>
</organism>
<dbReference type="EMBL" id="DUZY01000001">
    <property type="protein sequence ID" value="DAD18865.1"/>
    <property type="molecule type" value="Genomic_DNA"/>
</dbReference>
<accession>A0A822XJB6</accession>
<gene>
    <name evidence="3" type="ORF">HUJ06_020328</name>
</gene>
<feature type="compositionally biased region" description="Basic and acidic residues" evidence="1">
    <location>
        <begin position="46"/>
        <end position="68"/>
    </location>
</feature>
<sequence length="95" mass="10391">MGEEEVKKVEAEAASEPAPPPPPPETVVAPKDVAEEKAVIPPPPEGKVDEPKEAPEPTEEKSDNRDAVLARVETEKRLSLIRAWEDSEKTKAENK</sequence>
<reference evidence="3 4" key="1">
    <citation type="journal article" date="2020" name="Mol. Biol. Evol.">
        <title>Distinct Expression and Methylation Patterns for Genes with Different Fates following a Single Whole-Genome Duplication in Flowering Plants.</title>
        <authorList>
            <person name="Shi T."/>
            <person name="Rahmani R.S."/>
            <person name="Gugger P.F."/>
            <person name="Wang M."/>
            <person name="Li H."/>
            <person name="Zhang Y."/>
            <person name="Li Z."/>
            <person name="Wang Q."/>
            <person name="Van de Peer Y."/>
            <person name="Marchal K."/>
            <person name="Chen J."/>
        </authorList>
    </citation>
    <scope>NUCLEOTIDE SEQUENCE [LARGE SCALE GENOMIC DNA]</scope>
    <source>
        <tissue evidence="3">Leaf</tissue>
    </source>
</reference>
<dbReference type="Pfam" id="PF03766">
    <property type="entry name" value="Remorin_N"/>
    <property type="match status" value="1"/>
</dbReference>
<dbReference type="PANTHER" id="PTHR31775">
    <property type="entry name" value="OS02G0117200 PROTEIN"/>
    <property type="match status" value="1"/>
</dbReference>
<protein>
    <recommendedName>
        <fullName evidence="2">Remorin N-terminal domain-containing protein</fullName>
    </recommendedName>
</protein>
<name>A0A822XJB6_NELNU</name>